<evidence type="ECO:0000259" key="1">
    <source>
        <dbReference type="Pfam" id="PF05225"/>
    </source>
</evidence>
<evidence type="ECO:0000313" key="2">
    <source>
        <dbReference type="EMBL" id="KAH3887298.1"/>
    </source>
</evidence>
<evidence type="ECO:0000313" key="3">
    <source>
        <dbReference type="Proteomes" id="UP000828390"/>
    </source>
</evidence>
<dbReference type="InterPro" id="IPR007889">
    <property type="entry name" value="HTH_Psq"/>
</dbReference>
<dbReference type="EMBL" id="JAIWYP010000001">
    <property type="protein sequence ID" value="KAH3887298.1"/>
    <property type="molecule type" value="Genomic_DNA"/>
</dbReference>
<organism evidence="2 3">
    <name type="scientific">Dreissena polymorpha</name>
    <name type="common">Zebra mussel</name>
    <name type="synonym">Mytilus polymorpha</name>
    <dbReference type="NCBI Taxonomy" id="45954"/>
    <lineage>
        <taxon>Eukaryota</taxon>
        <taxon>Metazoa</taxon>
        <taxon>Spiralia</taxon>
        <taxon>Lophotrochozoa</taxon>
        <taxon>Mollusca</taxon>
        <taxon>Bivalvia</taxon>
        <taxon>Autobranchia</taxon>
        <taxon>Heteroconchia</taxon>
        <taxon>Euheterodonta</taxon>
        <taxon>Imparidentia</taxon>
        <taxon>Neoheterodontei</taxon>
        <taxon>Myida</taxon>
        <taxon>Dreissenoidea</taxon>
        <taxon>Dreissenidae</taxon>
        <taxon>Dreissena</taxon>
    </lineage>
</organism>
<proteinExistence type="predicted"/>
<protein>
    <recommendedName>
        <fullName evidence="1">HTH psq-type domain-containing protein</fullName>
    </recommendedName>
</protein>
<dbReference type="Pfam" id="PF05225">
    <property type="entry name" value="HTH_psq"/>
    <property type="match status" value="1"/>
</dbReference>
<comment type="caution">
    <text evidence="2">The sequence shown here is derived from an EMBL/GenBank/DDBJ whole genome shotgun (WGS) entry which is preliminary data.</text>
</comment>
<dbReference type="GO" id="GO:0003677">
    <property type="term" value="F:DNA binding"/>
    <property type="evidence" value="ECO:0007669"/>
    <property type="project" value="InterPro"/>
</dbReference>
<dbReference type="SUPFAM" id="SSF46689">
    <property type="entry name" value="Homeodomain-like"/>
    <property type="match status" value="1"/>
</dbReference>
<sequence length="144" mass="15993">MLDLQKAFDTVDHDILCRKLRAMGVESVEWFRSYLADRTHLNWPVGVMSKQAGASKYRTYSPSKVAAAVSMVQSGAKSKRKAAITYGIPRTTLIDKLSGKAPLGSNPGKPCVLKKAEEVVLVYYMKMMASIGYPLKRHDLTIEI</sequence>
<dbReference type="Gene3D" id="1.10.10.60">
    <property type="entry name" value="Homeodomain-like"/>
    <property type="match status" value="1"/>
</dbReference>
<accession>A0A9D4N0C1</accession>
<reference evidence="2" key="1">
    <citation type="journal article" date="2019" name="bioRxiv">
        <title>The Genome of the Zebra Mussel, Dreissena polymorpha: A Resource for Invasive Species Research.</title>
        <authorList>
            <person name="McCartney M.A."/>
            <person name="Auch B."/>
            <person name="Kono T."/>
            <person name="Mallez S."/>
            <person name="Zhang Y."/>
            <person name="Obille A."/>
            <person name="Becker A."/>
            <person name="Abrahante J.E."/>
            <person name="Garbe J."/>
            <person name="Badalamenti J.P."/>
            <person name="Herman A."/>
            <person name="Mangelson H."/>
            <person name="Liachko I."/>
            <person name="Sullivan S."/>
            <person name="Sone E.D."/>
            <person name="Koren S."/>
            <person name="Silverstein K.A.T."/>
            <person name="Beckman K.B."/>
            <person name="Gohl D.M."/>
        </authorList>
    </citation>
    <scope>NUCLEOTIDE SEQUENCE</scope>
    <source>
        <strain evidence="2">Duluth1</strain>
        <tissue evidence="2">Whole animal</tissue>
    </source>
</reference>
<feature type="domain" description="HTH psq-type" evidence="1">
    <location>
        <begin position="65"/>
        <end position="94"/>
    </location>
</feature>
<reference evidence="2" key="2">
    <citation type="submission" date="2020-11" db="EMBL/GenBank/DDBJ databases">
        <authorList>
            <person name="McCartney M.A."/>
            <person name="Auch B."/>
            <person name="Kono T."/>
            <person name="Mallez S."/>
            <person name="Becker A."/>
            <person name="Gohl D.M."/>
            <person name="Silverstein K.A.T."/>
            <person name="Koren S."/>
            <person name="Bechman K.B."/>
            <person name="Herman A."/>
            <person name="Abrahante J.E."/>
            <person name="Garbe J."/>
        </authorList>
    </citation>
    <scope>NUCLEOTIDE SEQUENCE</scope>
    <source>
        <strain evidence="2">Duluth1</strain>
        <tissue evidence="2">Whole animal</tissue>
    </source>
</reference>
<name>A0A9D4N0C1_DREPO</name>
<keyword evidence="3" id="KW-1185">Reference proteome</keyword>
<dbReference type="Proteomes" id="UP000828390">
    <property type="component" value="Unassembled WGS sequence"/>
</dbReference>
<dbReference type="AlphaFoldDB" id="A0A9D4N0C1"/>
<gene>
    <name evidence="2" type="ORF">DPMN_011314</name>
</gene>
<dbReference type="InterPro" id="IPR009057">
    <property type="entry name" value="Homeodomain-like_sf"/>
</dbReference>